<dbReference type="SMART" id="SM00857">
    <property type="entry name" value="Resolvase"/>
    <property type="match status" value="1"/>
</dbReference>
<evidence type="ECO:0000256" key="5">
    <source>
        <dbReference type="PIRSR" id="PIRSR606118-50"/>
    </source>
</evidence>
<comment type="caution">
    <text evidence="7">The sequence shown here is derived from an EMBL/GenBank/DDBJ whole genome shotgun (WGS) entry which is preliminary data.</text>
</comment>
<dbReference type="InterPro" id="IPR036162">
    <property type="entry name" value="Resolvase-like_N_sf"/>
</dbReference>
<feature type="domain" description="Resolvase/invertase-type recombinase catalytic" evidence="6">
    <location>
        <begin position="2"/>
        <end position="135"/>
    </location>
</feature>
<dbReference type="GO" id="GO:0015074">
    <property type="term" value="P:DNA integration"/>
    <property type="evidence" value="ECO:0007669"/>
    <property type="project" value="UniProtKB-KW"/>
</dbReference>
<accession>A0A940PJX8</accession>
<evidence type="ECO:0000256" key="3">
    <source>
        <dbReference type="ARBA" id="ARBA00023125"/>
    </source>
</evidence>
<keyword evidence="2" id="KW-0229">DNA integration</keyword>
<dbReference type="GO" id="GO:0000150">
    <property type="term" value="F:DNA strand exchange activity"/>
    <property type="evidence" value="ECO:0007669"/>
    <property type="project" value="InterPro"/>
</dbReference>
<dbReference type="PANTHER" id="PTHR30461">
    <property type="entry name" value="DNA-INVERTASE FROM LAMBDOID PROPHAGE"/>
    <property type="match status" value="1"/>
</dbReference>
<dbReference type="InterPro" id="IPR006119">
    <property type="entry name" value="Resolv_N"/>
</dbReference>
<reference evidence="7" key="1">
    <citation type="submission" date="2020-12" db="EMBL/GenBank/DDBJ databases">
        <title>Vagococcus allomyrinae sp. nov. and Enterococcus lavae sp. nov., isolated from the larvae of Allomyrina dichotoma.</title>
        <authorList>
            <person name="Lee S.D."/>
        </authorList>
    </citation>
    <scope>NUCLEOTIDE SEQUENCE</scope>
    <source>
        <strain evidence="7">BWB3-3</strain>
    </source>
</reference>
<gene>
    <name evidence="7" type="ORF">I6N95_24850</name>
</gene>
<dbReference type="EMBL" id="JAEEGA010000024">
    <property type="protein sequence ID" value="MBP1044243.1"/>
    <property type="molecule type" value="Genomic_DNA"/>
</dbReference>
<name>A0A940PJX8_9ENTE</name>
<dbReference type="SUPFAM" id="SSF53041">
    <property type="entry name" value="Resolvase-like"/>
    <property type="match status" value="1"/>
</dbReference>
<dbReference type="Pfam" id="PF00239">
    <property type="entry name" value="Resolvase"/>
    <property type="match status" value="1"/>
</dbReference>
<protein>
    <submittedName>
        <fullName evidence="7">Recombinase family protein</fullName>
    </submittedName>
</protein>
<dbReference type="PROSITE" id="PS51736">
    <property type="entry name" value="RECOMBINASES_3"/>
    <property type="match status" value="1"/>
</dbReference>
<dbReference type="GO" id="GO:0003677">
    <property type="term" value="F:DNA binding"/>
    <property type="evidence" value="ECO:0007669"/>
    <property type="project" value="UniProtKB-KW"/>
</dbReference>
<dbReference type="Gene3D" id="1.10.10.60">
    <property type="entry name" value="Homeodomain-like"/>
    <property type="match status" value="1"/>
</dbReference>
<keyword evidence="4" id="KW-0233">DNA recombination</keyword>
<evidence type="ECO:0000259" key="6">
    <source>
        <dbReference type="PROSITE" id="PS51736"/>
    </source>
</evidence>
<dbReference type="InterPro" id="IPR050639">
    <property type="entry name" value="SSR_resolvase"/>
</dbReference>
<keyword evidence="8" id="KW-1185">Reference proteome</keyword>
<feature type="active site" description="O-(5'-phospho-DNA)-serine intermediate" evidence="5">
    <location>
        <position position="10"/>
    </location>
</feature>
<dbReference type="PROSITE" id="PS00398">
    <property type="entry name" value="RECOMBINASES_2"/>
    <property type="match status" value="1"/>
</dbReference>
<comment type="similarity">
    <text evidence="1">Belongs to the site-specific recombinase resolvase family.</text>
</comment>
<dbReference type="CDD" id="cd03768">
    <property type="entry name" value="SR_ResInv"/>
    <property type="match status" value="1"/>
</dbReference>
<sequence length="190" mass="21399">MATYGYARISTTHQKFDSQEEALKAYGVDTIYTEQESGLKEDRPVLNQLLKVLQPGDTLVIFKLDRLARGMQHLLTLIDSFTKQHINFVSIENHIDTQTPTGRLLFTIMGAFAEMEATLIRERVLAGISAARKNGVKLGRPSPTQKIDQAIKQYIETENTVLDIVADCQISVPTLYKHLRQRQIPLRGCG</sequence>
<dbReference type="FunFam" id="3.40.50.1390:FF:000001">
    <property type="entry name" value="DNA recombinase"/>
    <property type="match status" value="1"/>
</dbReference>
<evidence type="ECO:0000256" key="2">
    <source>
        <dbReference type="ARBA" id="ARBA00022908"/>
    </source>
</evidence>
<dbReference type="InterPro" id="IPR006118">
    <property type="entry name" value="Recombinase_CS"/>
</dbReference>
<keyword evidence="3" id="KW-0238">DNA-binding</keyword>
<proteinExistence type="inferred from homology"/>
<evidence type="ECO:0000256" key="1">
    <source>
        <dbReference type="ARBA" id="ARBA00009913"/>
    </source>
</evidence>
<dbReference type="PANTHER" id="PTHR30461:SF2">
    <property type="entry name" value="SERINE RECOMBINASE PINE-RELATED"/>
    <property type="match status" value="1"/>
</dbReference>
<dbReference type="AlphaFoldDB" id="A0A940PJX8"/>
<evidence type="ECO:0000313" key="8">
    <source>
        <dbReference type="Proteomes" id="UP000674938"/>
    </source>
</evidence>
<dbReference type="Proteomes" id="UP000674938">
    <property type="component" value="Unassembled WGS sequence"/>
</dbReference>
<evidence type="ECO:0000313" key="7">
    <source>
        <dbReference type="EMBL" id="MBP1044243.1"/>
    </source>
</evidence>
<dbReference type="Gene3D" id="3.40.50.1390">
    <property type="entry name" value="Resolvase, N-terminal catalytic domain"/>
    <property type="match status" value="1"/>
</dbReference>
<evidence type="ECO:0000256" key="4">
    <source>
        <dbReference type="ARBA" id="ARBA00023172"/>
    </source>
</evidence>
<organism evidence="7 8">
    <name type="scientific">Vagococcus allomyrinae</name>
    <dbReference type="NCBI Taxonomy" id="2794353"/>
    <lineage>
        <taxon>Bacteria</taxon>
        <taxon>Bacillati</taxon>
        <taxon>Bacillota</taxon>
        <taxon>Bacilli</taxon>
        <taxon>Lactobacillales</taxon>
        <taxon>Enterococcaceae</taxon>
        <taxon>Vagococcus</taxon>
    </lineage>
</organism>
<dbReference type="RefSeq" id="WP_209532565.1">
    <property type="nucleotide sequence ID" value="NZ_JAEEGA010000024.1"/>
</dbReference>